<keyword evidence="1" id="KW-0472">Membrane</keyword>
<keyword evidence="1" id="KW-0812">Transmembrane</keyword>
<organism evidence="2 3">
    <name type="scientific">Anopheles atroparvus</name>
    <name type="common">European mosquito</name>
    <dbReference type="NCBI Taxonomy" id="41427"/>
    <lineage>
        <taxon>Eukaryota</taxon>
        <taxon>Metazoa</taxon>
        <taxon>Ecdysozoa</taxon>
        <taxon>Arthropoda</taxon>
        <taxon>Hexapoda</taxon>
        <taxon>Insecta</taxon>
        <taxon>Pterygota</taxon>
        <taxon>Neoptera</taxon>
        <taxon>Endopterygota</taxon>
        <taxon>Diptera</taxon>
        <taxon>Nematocera</taxon>
        <taxon>Culicoidea</taxon>
        <taxon>Culicidae</taxon>
        <taxon>Anophelinae</taxon>
        <taxon>Anopheles</taxon>
    </lineage>
</organism>
<protein>
    <submittedName>
        <fullName evidence="2">Uncharacterized protein</fullName>
    </submittedName>
</protein>
<feature type="transmembrane region" description="Helical" evidence="1">
    <location>
        <begin position="12"/>
        <end position="28"/>
    </location>
</feature>
<proteinExistence type="predicted"/>
<reference evidence="2" key="1">
    <citation type="submission" date="2024-04" db="UniProtKB">
        <authorList>
            <consortium name="EnsemblMetazoa"/>
        </authorList>
    </citation>
    <scope>IDENTIFICATION</scope>
    <source>
        <strain evidence="2">EBRO</strain>
    </source>
</reference>
<accession>A0AAG5DMA6</accession>
<evidence type="ECO:0000256" key="1">
    <source>
        <dbReference type="SAM" id="Phobius"/>
    </source>
</evidence>
<sequence>MIFLLNVHRFHLLGLIVAFVIVGLHHLFSGRRVLFYPGAFILLVVCSIFARFQERQDKLHVGVKIVGLASQVWLQVAVVPNRFQIPCHTTTQIAPTFFAGVNRFIHCARHGMPSLVLYCGLLVLDTVAIKQARVLFHFSDEVYVELLVLWSDLCWPHTLHVLRF</sequence>
<dbReference type="AlphaFoldDB" id="A0AAG5DMA6"/>
<keyword evidence="1" id="KW-1133">Transmembrane helix</keyword>
<evidence type="ECO:0000313" key="3">
    <source>
        <dbReference type="Proteomes" id="UP000075880"/>
    </source>
</evidence>
<feature type="transmembrane region" description="Helical" evidence="1">
    <location>
        <begin position="34"/>
        <end position="52"/>
    </location>
</feature>
<keyword evidence="3" id="KW-1185">Reference proteome</keyword>
<dbReference type="EnsemblMetazoa" id="ENSAATROPT012968">
    <property type="protein sequence ID" value="ENSAATROPP011778"/>
    <property type="gene ID" value="ENSAATROPG010555"/>
</dbReference>
<evidence type="ECO:0000313" key="2">
    <source>
        <dbReference type="EnsemblMetazoa" id="ENSAATROPP011778"/>
    </source>
</evidence>
<dbReference type="Proteomes" id="UP000075880">
    <property type="component" value="Unassembled WGS sequence"/>
</dbReference>
<name>A0AAG5DMA6_ANOAO</name>